<protein>
    <submittedName>
        <fullName evidence="1">Uncharacterized protein</fullName>
    </submittedName>
</protein>
<name>A0A4V3C301_9SPHI</name>
<evidence type="ECO:0000313" key="1">
    <source>
        <dbReference type="EMBL" id="TDO20059.1"/>
    </source>
</evidence>
<reference evidence="1 2" key="1">
    <citation type="submission" date="2019-03" db="EMBL/GenBank/DDBJ databases">
        <title>Genomic Encyclopedia of Archaeal and Bacterial Type Strains, Phase II (KMG-II): from individual species to whole genera.</title>
        <authorList>
            <person name="Goeker M."/>
        </authorList>
    </citation>
    <scope>NUCLEOTIDE SEQUENCE [LARGE SCALE GENOMIC DNA]</scope>
    <source>
        <strain evidence="1 2">DSM 19034</strain>
    </source>
</reference>
<evidence type="ECO:0000313" key="2">
    <source>
        <dbReference type="Proteomes" id="UP000295499"/>
    </source>
</evidence>
<dbReference type="OrthoDB" id="770741at2"/>
<dbReference type="RefSeq" id="WP_133558322.1">
    <property type="nucleotide sequence ID" value="NZ_SNWM01000005.1"/>
</dbReference>
<gene>
    <name evidence="1" type="ORF">CLV32_3818</name>
</gene>
<dbReference type="AlphaFoldDB" id="A0A4V3C301"/>
<keyword evidence="2" id="KW-1185">Reference proteome</keyword>
<accession>A0A4V3C301</accession>
<sequence>MYKTIKQVVFIIVTGCIAGCTGEPKKSPKTQLVDTTIKTVDTAKTATIPSKDADQPYNYSGPVHTDPGVYVDLDANGDNELLIVAHGSDTATYINESSKNFKLQRGDSIRVYWKAGTYRPAGDPEYPVKAIFATNYELIKPGKLSQALKAGMPRINYYYYDDQTSDYAKGVIHDAVKYYLVNTKQPEIRQELDYHKRNLLYTVERKTIQDREAWIISIHVDGPKPQPIHTVYYFFETPYVLYDNLESN</sequence>
<comment type="caution">
    <text evidence="1">The sequence shown here is derived from an EMBL/GenBank/DDBJ whole genome shotgun (WGS) entry which is preliminary data.</text>
</comment>
<organism evidence="1 2">
    <name type="scientific">Pedobacter duraquae</name>
    <dbReference type="NCBI Taxonomy" id="425511"/>
    <lineage>
        <taxon>Bacteria</taxon>
        <taxon>Pseudomonadati</taxon>
        <taxon>Bacteroidota</taxon>
        <taxon>Sphingobacteriia</taxon>
        <taxon>Sphingobacteriales</taxon>
        <taxon>Sphingobacteriaceae</taxon>
        <taxon>Pedobacter</taxon>
    </lineage>
</organism>
<proteinExistence type="predicted"/>
<dbReference type="EMBL" id="SNWM01000005">
    <property type="protein sequence ID" value="TDO20059.1"/>
    <property type="molecule type" value="Genomic_DNA"/>
</dbReference>
<dbReference type="Proteomes" id="UP000295499">
    <property type="component" value="Unassembled WGS sequence"/>
</dbReference>